<reference evidence="1" key="1">
    <citation type="journal article" date="2015" name="Nature">
        <title>Complex archaea that bridge the gap between prokaryotes and eukaryotes.</title>
        <authorList>
            <person name="Spang A."/>
            <person name="Saw J.H."/>
            <person name="Jorgensen S.L."/>
            <person name="Zaremba-Niedzwiedzka K."/>
            <person name="Martijn J."/>
            <person name="Lind A.E."/>
            <person name="van Eijk R."/>
            <person name="Schleper C."/>
            <person name="Guy L."/>
            <person name="Ettema T.J."/>
        </authorList>
    </citation>
    <scope>NUCLEOTIDE SEQUENCE</scope>
</reference>
<accession>A0A0F9UW84</accession>
<evidence type="ECO:0000313" key="1">
    <source>
        <dbReference type="EMBL" id="KKN65446.1"/>
    </source>
</evidence>
<name>A0A0F9UW84_9ZZZZ</name>
<dbReference type="EMBL" id="LAZR01000524">
    <property type="protein sequence ID" value="KKN65446.1"/>
    <property type="molecule type" value="Genomic_DNA"/>
</dbReference>
<organism evidence="1">
    <name type="scientific">marine sediment metagenome</name>
    <dbReference type="NCBI Taxonomy" id="412755"/>
    <lineage>
        <taxon>unclassified sequences</taxon>
        <taxon>metagenomes</taxon>
        <taxon>ecological metagenomes</taxon>
    </lineage>
</organism>
<gene>
    <name evidence="1" type="ORF">LCGC14_0481660</name>
</gene>
<protein>
    <submittedName>
        <fullName evidence="1">Uncharacterized protein</fullName>
    </submittedName>
</protein>
<comment type="caution">
    <text evidence="1">The sequence shown here is derived from an EMBL/GenBank/DDBJ whole genome shotgun (WGS) entry which is preliminary data.</text>
</comment>
<sequence length="80" mass="9111">MSTFYISFGQVHRHVINDVVLDKDVLLRIEAPSEGEARQRVFDTIGNKWFTSYDEETVEFEYFPGGAVEVPGITEVANNE</sequence>
<dbReference type="AlphaFoldDB" id="A0A0F9UW84"/>
<proteinExistence type="predicted"/>